<feature type="transmembrane region" description="Helical" evidence="2">
    <location>
        <begin position="66"/>
        <end position="92"/>
    </location>
</feature>
<evidence type="ECO:0000313" key="3">
    <source>
        <dbReference type="EMBL" id="KAF2008099.1"/>
    </source>
</evidence>
<evidence type="ECO:0000256" key="1">
    <source>
        <dbReference type="SAM" id="MobiDB-lite"/>
    </source>
</evidence>
<dbReference type="EMBL" id="ML977556">
    <property type="protein sequence ID" value="KAF2008099.1"/>
    <property type="molecule type" value="Genomic_DNA"/>
</dbReference>
<evidence type="ECO:0008006" key="5">
    <source>
        <dbReference type="Google" id="ProtNLM"/>
    </source>
</evidence>
<evidence type="ECO:0000313" key="4">
    <source>
        <dbReference type="Proteomes" id="UP000799779"/>
    </source>
</evidence>
<feature type="transmembrane region" description="Helical" evidence="2">
    <location>
        <begin position="36"/>
        <end position="54"/>
    </location>
</feature>
<keyword evidence="2" id="KW-0812">Transmembrane</keyword>
<dbReference type="AlphaFoldDB" id="A0A6A5X587"/>
<name>A0A6A5X587_9PLEO</name>
<feature type="transmembrane region" description="Helical" evidence="2">
    <location>
        <begin position="104"/>
        <end position="127"/>
    </location>
</feature>
<dbReference type="OrthoDB" id="5279542at2759"/>
<keyword evidence="2" id="KW-1133">Transmembrane helix</keyword>
<reference evidence="3" key="1">
    <citation type="journal article" date="2020" name="Stud. Mycol.">
        <title>101 Dothideomycetes genomes: a test case for predicting lifestyles and emergence of pathogens.</title>
        <authorList>
            <person name="Haridas S."/>
            <person name="Albert R."/>
            <person name="Binder M."/>
            <person name="Bloem J."/>
            <person name="Labutti K."/>
            <person name="Salamov A."/>
            <person name="Andreopoulos B."/>
            <person name="Baker S."/>
            <person name="Barry K."/>
            <person name="Bills G."/>
            <person name="Bluhm B."/>
            <person name="Cannon C."/>
            <person name="Castanera R."/>
            <person name="Culley D."/>
            <person name="Daum C."/>
            <person name="Ezra D."/>
            <person name="Gonzalez J."/>
            <person name="Henrissat B."/>
            <person name="Kuo A."/>
            <person name="Liang C."/>
            <person name="Lipzen A."/>
            <person name="Lutzoni F."/>
            <person name="Magnuson J."/>
            <person name="Mondo S."/>
            <person name="Nolan M."/>
            <person name="Ohm R."/>
            <person name="Pangilinan J."/>
            <person name="Park H.-J."/>
            <person name="Ramirez L."/>
            <person name="Alfaro M."/>
            <person name="Sun H."/>
            <person name="Tritt A."/>
            <person name="Yoshinaga Y."/>
            <person name="Zwiers L.-H."/>
            <person name="Turgeon B."/>
            <person name="Goodwin S."/>
            <person name="Spatafora J."/>
            <person name="Crous P."/>
            <person name="Grigoriev I."/>
        </authorList>
    </citation>
    <scope>NUCLEOTIDE SEQUENCE</scope>
    <source>
        <strain evidence="3">CBS 123094</strain>
    </source>
</reference>
<keyword evidence="2" id="KW-0472">Membrane</keyword>
<dbReference type="Proteomes" id="UP000799779">
    <property type="component" value="Unassembled WGS sequence"/>
</dbReference>
<feature type="compositionally biased region" description="Polar residues" evidence="1">
    <location>
        <begin position="267"/>
        <end position="277"/>
    </location>
</feature>
<protein>
    <recommendedName>
        <fullName evidence="5">MARVEL domain-containing protein</fullName>
    </recommendedName>
</protein>
<gene>
    <name evidence="3" type="ORF">P154DRAFT_568919</name>
</gene>
<feature type="transmembrane region" description="Helical" evidence="2">
    <location>
        <begin position="211"/>
        <end position="233"/>
    </location>
</feature>
<organism evidence="3 4">
    <name type="scientific">Amniculicola lignicola CBS 123094</name>
    <dbReference type="NCBI Taxonomy" id="1392246"/>
    <lineage>
        <taxon>Eukaryota</taxon>
        <taxon>Fungi</taxon>
        <taxon>Dikarya</taxon>
        <taxon>Ascomycota</taxon>
        <taxon>Pezizomycotina</taxon>
        <taxon>Dothideomycetes</taxon>
        <taxon>Pleosporomycetidae</taxon>
        <taxon>Pleosporales</taxon>
        <taxon>Amniculicolaceae</taxon>
        <taxon>Amniculicola</taxon>
    </lineage>
</organism>
<keyword evidence="4" id="KW-1185">Reference proteome</keyword>
<proteinExistence type="predicted"/>
<evidence type="ECO:0000256" key="2">
    <source>
        <dbReference type="SAM" id="Phobius"/>
    </source>
</evidence>
<accession>A0A6A5X587</accession>
<feature type="region of interest" description="Disordered" evidence="1">
    <location>
        <begin position="267"/>
        <end position="290"/>
    </location>
</feature>
<sequence>METAPNALAEQPPPQTLRAKLDAGEQHWVWKYSLRTLLIVIGIIGVGCVAWIISSSSKGPYGFRDWYYVMWSLITFSASVIWCAICIFVFLLRREHTGVHPGAAVGIDLVLWLAYIPTAMMMLIGAVNVMEWGRGGRIGQYSSYGYFYQQDNGTWAWNMTEYDAYVGRQRDCSIGGRYNIWEGYGFDSCAEEDAYINTLWKAKDRRVGVEMTASVCQFLGLLLHLTLFIWACVDTHRRNRRKTSKEAEKLAANIVMNMVRNGAIVTNTPASQQSGPYQQLRDPPPGGVMAPVQQGHMMPSGWNAVPQAMMSREKVDESARFA</sequence>